<protein>
    <recommendedName>
        <fullName evidence="2">F-box domain-containing protein</fullName>
    </recommendedName>
</protein>
<dbReference type="EMBL" id="OZ075143">
    <property type="protein sequence ID" value="CAL5040109.1"/>
    <property type="molecule type" value="Genomic_DNA"/>
</dbReference>
<dbReference type="Gene3D" id="3.80.10.10">
    <property type="entry name" value="Ribonuclease Inhibitor"/>
    <property type="match status" value="1"/>
</dbReference>
<feature type="region of interest" description="Disordered" evidence="1">
    <location>
        <begin position="427"/>
        <end position="463"/>
    </location>
</feature>
<evidence type="ECO:0000256" key="1">
    <source>
        <dbReference type="SAM" id="MobiDB-lite"/>
    </source>
</evidence>
<dbReference type="Proteomes" id="UP001497457">
    <property type="component" value="Chromosome 33rd"/>
</dbReference>
<dbReference type="InterPro" id="IPR053772">
    <property type="entry name" value="At1g61320/At1g61330-like"/>
</dbReference>
<evidence type="ECO:0000259" key="2">
    <source>
        <dbReference type="Pfam" id="PF00646"/>
    </source>
</evidence>
<dbReference type="SUPFAM" id="SSF81383">
    <property type="entry name" value="F-box domain"/>
    <property type="match status" value="1"/>
</dbReference>
<reference evidence="3" key="1">
    <citation type="submission" date="2024-10" db="EMBL/GenBank/DDBJ databases">
        <authorList>
            <person name="Ryan C."/>
        </authorList>
    </citation>
    <scope>NUCLEOTIDE SEQUENCE [LARGE SCALE GENOMIC DNA]</scope>
</reference>
<dbReference type="Pfam" id="PF00646">
    <property type="entry name" value="F-box"/>
    <property type="match status" value="1"/>
</dbReference>
<proteinExistence type="predicted"/>
<dbReference type="Gene3D" id="1.20.1280.50">
    <property type="match status" value="1"/>
</dbReference>
<feature type="domain" description="F-box" evidence="2">
    <location>
        <begin position="36"/>
        <end position="72"/>
    </location>
</feature>
<accession>A0ABC9DIL7</accession>
<dbReference type="InterPro" id="IPR036047">
    <property type="entry name" value="F-box-like_dom_sf"/>
</dbReference>
<dbReference type="InterPro" id="IPR032675">
    <property type="entry name" value="LRR_dom_sf"/>
</dbReference>
<dbReference type="PANTHER" id="PTHR34145">
    <property type="entry name" value="OS02G0105600 PROTEIN"/>
    <property type="match status" value="1"/>
</dbReference>
<organism evidence="3 4">
    <name type="scientific">Urochloa decumbens</name>
    <dbReference type="NCBI Taxonomy" id="240449"/>
    <lineage>
        <taxon>Eukaryota</taxon>
        <taxon>Viridiplantae</taxon>
        <taxon>Streptophyta</taxon>
        <taxon>Embryophyta</taxon>
        <taxon>Tracheophyta</taxon>
        <taxon>Spermatophyta</taxon>
        <taxon>Magnoliopsida</taxon>
        <taxon>Liliopsida</taxon>
        <taxon>Poales</taxon>
        <taxon>Poaceae</taxon>
        <taxon>PACMAD clade</taxon>
        <taxon>Panicoideae</taxon>
        <taxon>Panicodae</taxon>
        <taxon>Paniceae</taxon>
        <taxon>Melinidinae</taxon>
        <taxon>Urochloa</taxon>
    </lineage>
</organism>
<name>A0ABC9DIL7_9POAL</name>
<dbReference type="PANTHER" id="PTHR34145:SF65">
    <property type="entry name" value="FBD DOMAIN-CONTAINING PROTEIN"/>
    <property type="match status" value="1"/>
</dbReference>
<feature type="compositionally biased region" description="Acidic residues" evidence="1">
    <location>
        <begin position="429"/>
        <end position="441"/>
    </location>
</feature>
<dbReference type="InterPro" id="IPR001810">
    <property type="entry name" value="F-box_dom"/>
</dbReference>
<feature type="compositionally biased region" description="Acidic residues" evidence="1">
    <location>
        <begin position="365"/>
        <end position="379"/>
    </location>
</feature>
<feature type="compositionally biased region" description="Acidic residues" evidence="1">
    <location>
        <begin position="449"/>
        <end position="463"/>
    </location>
</feature>
<evidence type="ECO:0000313" key="3">
    <source>
        <dbReference type="EMBL" id="CAL5040109.1"/>
    </source>
</evidence>
<dbReference type="AlphaFoldDB" id="A0ABC9DIL7"/>
<gene>
    <name evidence="3" type="ORF">URODEC1_LOCUS85901</name>
</gene>
<keyword evidence="4" id="KW-1185">Reference proteome</keyword>
<sequence length="562" mass="63016">MAELLGASSSKKRRAGEEGEGFEAAAAAAAEEEDRISALPEDLRLRILALLPLNSAIRMGALSTRWRALWARRWPAPSSLDLHIRAGDDPEEMLRSLECRGRRRLDRFSLTIYPFMSNLHPHVTDLQRFLDYAVACGVEDLHIDAADHFVSMVSTFTVPLDCSRLARLFVRHAGRLTFGSCSGAFPALEVVHLRSVGSVDISRLLWACPRLKSLCLRGCDCDCDCEGVIDLAPAGAHLRSLTVVECNWITHIDASRASGLRSFRFSSARDPTYSIASTAPLEDLYISLRGENCNPIRHWIQALPSLDNLRVLTVCSIALRRVYVLDRFGSATSLTKLSYLPSLRELQLLERLFVQLPSSSHDIFEDNSLEATEEDETDEESSKDHDPDEEEDESVEVLSEGCEAEEELLLEQLSEKYVLKERPYHEDIHDDDLPEENEQFEEVVPKDEQSEEDVPEDEQSEEDVPLYGLNNLVFAKLMKFKGHYIEMRLVSFLLRRATGLQKLLLVPPVGVGNYMEALGEEPLDTSGFLETILDFEKTSPDAEVVVSDSDPAAIQPLHSDVF</sequence>
<dbReference type="SUPFAM" id="SSF52047">
    <property type="entry name" value="RNI-like"/>
    <property type="match status" value="1"/>
</dbReference>
<evidence type="ECO:0000313" key="4">
    <source>
        <dbReference type="Proteomes" id="UP001497457"/>
    </source>
</evidence>
<feature type="region of interest" description="Disordered" evidence="1">
    <location>
        <begin position="364"/>
        <end position="401"/>
    </location>
</feature>